<name>A0A9P5XI20_9AGAR</name>
<proteinExistence type="predicted"/>
<reference evidence="2" key="1">
    <citation type="submission" date="2020-11" db="EMBL/GenBank/DDBJ databases">
        <authorList>
            <consortium name="DOE Joint Genome Institute"/>
            <person name="Ahrendt S."/>
            <person name="Riley R."/>
            <person name="Andreopoulos W."/>
            <person name="Labutti K."/>
            <person name="Pangilinan J."/>
            <person name="Ruiz-Duenas F.J."/>
            <person name="Barrasa J.M."/>
            <person name="Sanchez-Garcia M."/>
            <person name="Camarero S."/>
            <person name="Miyauchi S."/>
            <person name="Serrano A."/>
            <person name="Linde D."/>
            <person name="Babiker R."/>
            <person name="Drula E."/>
            <person name="Ayuso-Fernandez I."/>
            <person name="Pacheco R."/>
            <person name="Padilla G."/>
            <person name="Ferreira P."/>
            <person name="Barriuso J."/>
            <person name="Kellner H."/>
            <person name="Castanera R."/>
            <person name="Alfaro M."/>
            <person name="Ramirez L."/>
            <person name="Pisabarro A.G."/>
            <person name="Kuo A."/>
            <person name="Tritt A."/>
            <person name="Lipzen A."/>
            <person name="He G."/>
            <person name="Yan M."/>
            <person name="Ng V."/>
            <person name="Cullen D."/>
            <person name="Martin F."/>
            <person name="Rosso M.-N."/>
            <person name="Henrissat B."/>
            <person name="Hibbett D."/>
            <person name="Martinez A.T."/>
            <person name="Grigoriev I.V."/>
        </authorList>
    </citation>
    <scope>NUCLEOTIDE SEQUENCE</scope>
    <source>
        <strain evidence="2">MF-IS2</strain>
    </source>
</reference>
<evidence type="ECO:0000313" key="2">
    <source>
        <dbReference type="EMBL" id="KAF9449930.1"/>
    </source>
</evidence>
<feature type="region of interest" description="Disordered" evidence="1">
    <location>
        <begin position="157"/>
        <end position="181"/>
    </location>
</feature>
<gene>
    <name evidence="2" type="ORF">P691DRAFT_702396</name>
</gene>
<comment type="caution">
    <text evidence="2">The sequence shown here is derived from an EMBL/GenBank/DDBJ whole genome shotgun (WGS) entry which is preliminary data.</text>
</comment>
<evidence type="ECO:0000256" key="1">
    <source>
        <dbReference type="SAM" id="MobiDB-lite"/>
    </source>
</evidence>
<accession>A0A9P5XI20</accession>
<keyword evidence="3" id="KW-1185">Reference proteome</keyword>
<dbReference type="OrthoDB" id="27934at2759"/>
<dbReference type="Proteomes" id="UP000807342">
    <property type="component" value="Unassembled WGS sequence"/>
</dbReference>
<feature type="region of interest" description="Disordered" evidence="1">
    <location>
        <begin position="1"/>
        <end position="66"/>
    </location>
</feature>
<protein>
    <submittedName>
        <fullName evidence="2">Uncharacterized protein</fullName>
    </submittedName>
</protein>
<organism evidence="2 3">
    <name type="scientific">Macrolepiota fuliginosa MF-IS2</name>
    <dbReference type="NCBI Taxonomy" id="1400762"/>
    <lineage>
        <taxon>Eukaryota</taxon>
        <taxon>Fungi</taxon>
        <taxon>Dikarya</taxon>
        <taxon>Basidiomycota</taxon>
        <taxon>Agaricomycotina</taxon>
        <taxon>Agaricomycetes</taxon>
        <taxon>Agaricomycetidae</taxon>
        <taxon>Agaricales</taxon>
        <taxon>Agaricineae</taxon>
        <taxon>Agaricaceae</taxon>
        <taxon>Macrolepiota</taxon>
    </lineage>
</organism>
<feature type="compositionally biased region" description="Basic and acidic residues" evidence="1">
    <location>
        <begin position="1"/>
        <end position="15"/>
    </location>
</feature>
<evidence type="ECO:0000313" key="3">
    <source>
        <dbReference type="Proteomes" id="UP000807342"/>
    </source>
</evidence>
<dbReference type="Gene3D" id="6.10.140.1020">
    <property type="match status" value="1"/>
</dbReference>
<dbReference type="EMBL" id="MU151117">
    <property type="protein sequence ID" value="KAF9449930.1"/>
    <property type="molecule type" value="Genomic_DNA"/>
</dbReference>
<dbReference type="AlphaFoldDB" id="A0A9P5XI20"/>
<sequence length="231" mass="26436">MEERFPGEAKHRDDPSNGTVKVEAQEAVKQAQNAEERHRGKHRTARAGAQFKSPLIMDGNNPKATSPIRLTPTIQILERKLQMLKRAIKIREDSQEDVLRNLINKWTEVGRDVAWEVWVIVKDNVHERSDDGSSAINGKRVFRNDWNWEMGDDKRYKRGEEEFPPPGIEDNGLGEADTMRRGDLMGMSTGDEDLDRSSHTLGTMLRQLGIDPQTLCWDDEEEIFKEVDGEV</sequence>